<dbReference type="Proteomes" id="UP001377168">
    <property type="component" value="Unassembled WGS sequence"/>
</dbReference>
<organism evidence="1 2">
    <name type="scientific">Streptomyces achmelvichensis</name>
    <dbReference type="NCBI Taxonomy" id="3134111"/>
    <lineage>
        <taxon>Bacteria</taxon>
        <taxon>Bacillati</taxon>
        <taxon>Actinomycetota</taxon>
        <taxon>Actinomycetes</taxon>
        <taxon>Kitasatosporales</taxon>
        <taxon>Streptomycetaceae</taxon>
        <taxon>Streptomyces</taxon>
    </lineage>
</organism>
<dbReference type="EMBL" id="JBBKAJ010000022">
    <property type="protein sequence ID" value="MEJ8639527.1"/>
    <property type="molecule type" value="Genomic_DNA"/>
</dbReference>
<evidence type="ECO:0000313" key="2">
    <source>
        <dbReference type="Proteomes" id="UP001377168"/>
    </source>
</evidence>
<proteinExistence type="predicted"/>
<comment type="caution">
    <text evidence="1">The sequence shown here is derived from an EMBL/GenBank/DDBJ whole genome shotgun (WGS) entry which is preliminary data.</text>
</comment>
<keyword evidence="2" id="KW-1185">Reference proteome</keyword>
<reference evidence="1" key="1">
    <citation type="submission" date="2024-03" db="EMBL/GenBank/DDBJ databases">
        <title>Novel Streptomyces species of biotechnological and ecological value are a feature of Machair soil.</title>
        <authorList>
            <person name="Prole J.R."/>
            <person name="Goodfellow M."/>
            <person name="Allenby N."/>
            <person name="Ward A.C."/>
        </authorList>
    </citation>
    <scope>NUCLEOTIDE SEQUENCE</scope>
    <source>
        <strain evidence="1">MS2.AVA.5</strain>
    </source>
</reference>
<gene>
    <name evidence="1" type="ORF">WKI67_39915</name>
</gene>
<name>A0ACC6Q7E9_9ACTN</name>
<protein>
    <submittedName>
        <fullName evidence="1">Uncharacterized protein</fullName>
    </submittedName>
</protein>
<accession>A0ACC6Q7E9</accession>
<sequence length="87" mass="8949">MASVVASAPADDSRFCASSTGRLIGLDLACGPAILGMYAAHVGPDPSVGGQPGRLPKAVRGRSATLFRRGSLEYLLHTATEPARLIT</sequence>
<evidence type="ECO:0000313" key="1">
    <source>
        <dbReference type="EMBL" id="MEJ8639527.1"/>
    </source>
</evidence>